<proteinExistence type="predicted"/>
<dbReference type="Proteomes" id="UP001174314">
    <property type="component" value="Chromosome"/>
</dbReference>
<gene>
    <name evidence="1" type="ORF">Q0N40_07485</name>
</gene>
<evidence type="ECO:0000313" key="2">
    <source>
        <dbReference type="Proteomes" id="UP001174314"/>
    </source>
</evidence>
<reference evidence="1 2" key="1">
    <citation type="submission" date="2023-10" db="EMBL/GenBank/DDBJ databases">
        <title>complete genome sequence of Corynebacterium pseudokroppenstedtii P15-C1.</title>
        <authorList>
            <person name="Bruggemann H."/>
            <person name="Poehlein A."/>
        </authorList>
    </citation>
    <scope>NUCLEOTIDE SEQUENCE [LARGE SCALE GENOMIC DNA]</scope>
    <source>
        <strain evidence="1 2">P15_C1</strain>
    </source>
</reference>
<protein>
    <submittedName>
        <fullName evidence="1">Uncharacterized protein</fullName>
    </submittedName>
</protein>
<accession>A0AAU0PWD3</accession>
<evidence type="ECO:0000313" key="1">
    <source>
        <dbReference type="EMBL" id="WPF24384.1"/>
    </source>
</evidence>
<dbReference type="KEGG" id="cpsk:Q0N40_07485"/>
<name>A0AAU0PWD3_9CORY</name>
<sequence length="286" mass="31264">MSTEIQTTTHDVDHEVEPITPVSPGVLEGLQQQAKAWSYAAQIAEQMARTDFAGPFKGKPGDMAAAILKGAELGIPAASIGKSIYVVHGTPSLYGKTALSIALRNGYIAETIEDTPKAVTVRMTSPKGQKMEVRYTIERATQEGLVKGNKAQYESRPSKMLYWKCIGELTDRMIPHLIGGMPLKEDVEQSEPVKATAQRLDRRGQAKPTLSQALGIEKKPEATTDIDNLLQAIRTAETIEALYEATNAAKDFTKDGTDEFEQVKLAYLDRKNELDDLAEQETGDVA</sequence>
<dbReference type="RefSeq" id="WP_236883077.1">
    <property type="nucleotide sequence ID" value="NZ_CP137757.1"/>
</dbReference>
<dbReference type="EMBL" id="CP137757">
    <property type="protein sequence ID" value="WPF24384.1"/>
    <property type="molecule type" value="Genomic_DNA"/>
</dbReference>
<dbReference type="AlphaFoldDB" id="A0AAU0PWD3"/>
<keyword evidence="2" id="KW-1185">Reference proteome</keyword>
<organism evidence="1 2">
    <name type="scientific">Corynebacterium pseudokroppenstedtii</name>
    <dbReference type="NCBI Taxonomy" id="2804917"/>
    <lineage>
        <taxon>Bacteria</taxon>
        <taxon>Bacillati</taxon>
        <taxon>Actinomycetota</taxon>
        <taxon>Actinomycetes</taxon>
        <taxon>Mycobacteriales</taxon>
        <taxon>Corynebacteriaceae</taxon>
        <taxon>Corynebacterium</taxon>
    </lineage>
</organism>